<reference evidence="3" key="1">
    <citation type="submission" date="2016-10" db="EMBL/GenBank/DDBJ databases">
        <authorList>
            <person name="Varghese N."/>
            <person name="Submissions S."/>
        </authorList>
    </citation>
    <scope>NUCLEOTIDE SEQUENCE [LARGE SCALE GENOMIC DNA]</scope>
    <source>
        <strain evidence="3">DSM 27981</strain>
    </source>
</reference>
<accession>A0A1I2GBU8</accession>
<proteinExistence type="predicted"/>
<name>A0A1I2GBU8_9BURK</name>
<evidence type="ECO:0000256" key="1">
    <source>
        <dbReference type="SAM" id="MobiDB-lite"/>
    </source>
</evidence>
<dbReference type="AlphaFoldDB" id="A0A1I2GBU8"/>
<evidence type="ECO:0000313" key="3">
    <source>
        <dbReference type="Proteomes" id="UP000199119"/>
    </source>
</evidence>
<feature type="region of interest" description="Disordered" evidence="1">
    <location>
        <begin position="50"/>
        <end position="71"/>
    </location>
</feature>
<dbReference type="EMBL" id="FONX01000014">
    <property type="protein sequence ID" value="SFF15055.1"/>
    <property type="molecule type" value="Genomic_DNA"/>
</dbReference>
<sequence length="108" mass="11902">MTALRLSPAQANVLRAICRGYFNGGRQVLRKHVQTLEALRSRGLIDVHNQPTDAGRQVFAPPQVEEDRRPGAARLAAQIQAANPRMSALEAAVQAKHRYTTKERSTAC</sequence>
<dbReference type="OrthoDB" id="9998940at2"/>
<gene>
    <name evidence="2" type="ORF">SAMN04489711_11485</name>
</gene>
<dbReference type="Proteomes" id="UP000199119">
    <property type="component" value="Unassembled WGS sequence"/>
</dbReference>
<evidence type="ECO:0000313" key="2">
    <source>
        <dbReference type="EMBL" id="SFF15055.1"/>
    </source>
</evidence>
<organism evidence="2 3">
    <name type="scientific">Paracidovorax wautersii</name>
    <dbReference type="NCBI Taxonomy" id="1177982"/>
    <lineage>
        <taxon>Bacteria</taxon>
        <taxon>Pseudomonadati</taxon>
        <taxon>Pseudomonadota</taxon>
        <taxon>Betaproteobacteria</taxon>
        <taxon>Burkholderiales</taxon>
        <taxon>Comamonadaceae</taxon>
        <taxon>Paracidovorax</taxon>
    </lineage>
</organism>
<protein>
    <submittedName>
        <fullName evidence="2">Uncharacterized protein</fullName>
    </submittedName>
</protein>
<dbReference type="RefSeq" id="WP_139222875.1">
    <property type="nucleotide sequence ID" value="NZ_FONX01000014.1"/>
</dbReference>
<keyword evidence="3" id="KW-1185">Reference proteome</keyword>
<dbReference type="STRING" id="1177982.SAMN04489711_11485"/>